<reference evidence="3" key="1">
    <citation type="submission" date="2022-12" db="EMBL/GenBank/DDBJ databases">
        <title>Genome sequence of HCMS5-2.</title>
        <authorList>
            <person name="Woo H."/>
        </authorList>
    </citation>
    <scope>NUCLEOTIDE SEQUENCE</scope>
    <source>
        <strain evidence="3">HCMS5-2</strain>
    </source>
</reference>
<keyword evidence="1" id="KW-0732">Signal</keyword>
<accession>A0ABT4L4G2</accession>
<dbReference type="Pfam" id="PF14344">
    <property type="entry name" value="DUF4397"/>
    <property type="match status" value="1"/>
</dbReference>
<proteinExistence type="predicted"/>
<sequence>MKNFTLFKRLTLQSFLLLLTIVSLFSCQKTEPSDTPTTSLRVINASPASATYNVYLGGTPINTVALPFTGASTYKSGLPGAYSIKFTTANSTESLFSKDISLAQSIYSSFYLLNKPGQLDGLLTTDDLSIPDASKAYIRFINLAPDAATALDLAKTGSTSALISNKAYKAISNFIAVDAGSYAFDAKETGGLTVKATLAGAILTAGYHYDVICAGLSNPANDTERPLTLQVIKIQ</sequence>
<comment type="caution">
    <text evidence="3">The sequence shown here is derived from an EMBL/GenBank/DDBJ whole genome shotgun (WGS) entry which is preliminary data.</text>
</comment>
<dbReference type="EMBL" id="JAPWGM010000001">
    <property type="protein sequence ID" value="MCZ4242811.1"/>
    <property type="molecule type" value="Genomic_DNA"/>
</dbReference>
<feature type="signal peptide" evidence="1">
    <location>
        <begin position="1"/>
        <end position="28"/>
    </location>
</feature>
<protein>
    <submittedName>
        <fullName evidence="3">DUF4397 domain-containing protein</fullName>
    </submittedName>
</protein>
<evidence type="ECO:0000313" key="3">
    <source>
        <dbReference type="EMBL" id="MCZ4242811.1"/>
    </source>
</evidence>
<dbReference type="Proteomes" id="UP001144347">
    <property type="component" value="Unassembled WGS sequence"/>
</dbReference>
<dbReference type="RefSeq" id="WP_269425899.1">
    <property type="nucleotide sequence ID" value="NZ_JAPWGM010000001.1"/>
</dbReference>
<gene>
    <name evidence="3" type="ORF">O0955_02240</name>
</gene>
<evidence type="ECO:0000313" key="4">
    <source>
        <dbReference type="Proteomes" id="UP001144347"/>
    </source>
</evidence>
<dbReference type="InterPro" id="IPR025510">
    <property type="entry name" value="DUF4397"/>
</dbReference>
<dbReference type="PROSITE" id="PS51257">
    <property type="entry name" value="PROKAR_LIPOPROTEIN"/>
    <property type="match status" value="1"/>
</dbReference>
<keyword evidence="4" id="KW-1185">Reference proteome</keyword>
<organism evidence="3 4">
    <name type="scientific">Pedobacter punctiformis</name>
    <dbReference type="NCBI Taxonomy" id="3004097"/>
    <lineage>
        <taxon>Bacteria</taxon>
        <taxon>Pseudomonadati</taxon>
        <taxon>Bacteroidota</taxon>
        <taxon>Sphingobacteriia</taxon>
        <taxon>Sphingobacteriales</taxon>
        <taxon>Sphingobacteriaceae</taxon>
        <taxon>Pedobacter</taxon>
    </lineage>
</organism>
<evidence type="ECO:0000259" key="2">
    <source>
        <dbReference type="Pfam" id="PF14344"/>
    </source>
</evidence>
<feature type="domain" description="DUF4397" evidence="2">
    <location>
        <begin position="39"/>
        <end position="148"/>
    </location>
</feature>
<name>A0ABT4L4G2_9SPHI</name>
<evidence type="ECO:0000256" key="1">
    <source>
        <dbReference type="SAM" id="SignalP"/>
    </source>
</evidence>
<feature type="chain" id="PRO_5046940769" evidence="1">
    <location>
        <begin position="29"/>
        <end position="235"/>
    </location>
</feature>